<dbReference type="PROSITE" id="PS50157">
    <property type="entry name" value="ZINC_FINGER_C2H2_2"/>
    <property type="match status" value="1"/>
</dbReference>
<reference evidence="4 5" key="1">
    <citation type="journal article" date="2020" name="ISME J.">
        <title>Uncovering the hidden diversity of litter-decomposition mechanisms in mushroom-forming fungi.</title>
        <authorList>
            <person name="Floudas D."/>
            <person name="Bentzer J."/>
            <person name="Ahren D."/>
            <person name="Johansson T."/>
            <person name="Persson P."/>
            <person name="Tunlid A."/>
        </authorList>
    </citation>
    <scope>NUCLEOTIDE SEQUENCE [LARGE SCALE GENOMIC DNA]</scope>
    <source>
        <strain evidence="4 5">CBS 291.85</strain>
    </source>
</reference>
<feature type="compositionally biased region" description="Polar residues" evidence="2">
    <location>
        <begin position="106"/>
        <end position="126"/>
    </location>
</feature>
<feature type="domain" description="C2H2-type" evidence="3">
    <location>
        <begin position="296"/>
        <end position="324"/>
    </location>
</feature>
<keyword evidence="1" id="KW-0862">Zinc</keyword>
<dbReference type="PROSITE" id="PS00028">
    <property type="entry name" value="ZINC_FINGER_C2H2_1"/>
    <property type="match status" value="1"/>
</dbReference>
<dbReference type="InterPro" id="IPR036236">
    <property type="entry name" value="Znf_C2H2_sf"/>
</dbReference>
<dbReference type="InterPro" id="IPR013087">
    <property type="entry name" value="Znf_C2H2_type"/>
</dbReference>
<dbReference type="OrthoDB" id="8117402at2759"/>
<accession>A0A8H5CYF8</accession>
<keyword evidence="5" id="KW-1185">Reference proteome</keyword>
<gene>
    <name evidence="4" type="ORF">D9758_012811</name>
</gene>
<dbReference type="AlphaFoldDB" id="A0A8H5CYF8"/>
<proteinExistence type="predicted"/>
<dbReference type="SUPFAM" id="SSF57667">
    <property type="entry name" value="beta-beta-alpha zinc fingers"/>
    <property type="match status" value="1"/>
</dbReference>
<dbReference type="GO" id="GO:0008270">
    <property type="term" value="F:zinc ion binding"/>
    <property type="evidence" value="ECO:0007669"/>
    <property type="project" value="UniProtKB-KW"/>
</dbReference>
<keyword evidence="1" id="KW-0479">Metal-binding</keyword>
<name>A0A8H5CYF8_9AGAR</name>
<feature type="region of interest" description="Disordered" evidence="2">
    <location>
        <begin position="104"/>
        <end position="126"/>
    </location>
</feature>
<comment type="caution">
    <text evidence="4">The sequence shown here is derived from an EMBL/GenBank/DDBJ whole genome shotgun (WGS) entry which is preliminary data.</text>
</comment>
<evidence type="ECO:0000256" key="2">
    <source>
        <dbReference type="SAM" id="MobiDB-lite"/>
    </source>
</evidence>
<evidence type="ECO:0000256" key="1">
    <source>
        <dbReference type="PROSITE-ProRule" id="PRU00042"/>
    </source>
</evidence>
<keyword evidence="1" id="KW-0863">Zinc-finger</keyword>
<dbReference type="Gene3D" id="3.30.160.60">
    <property type="entry name" value="Classic Zinc Finger"/>
    <property type="match status" value="1"/>
</dbReference>
<evidence type="ECO:0000313" key="4">
    <source>
        <dbReference type="EMBL" id="KAF5350344.1"/>
    </source>
</evidence>
<feature type="region of interest" description="Disordered" evidence="2">
    <location>
        <begin position="222"/>
        <end position="257"/>
    </location>
</feature>
<evidence type="ECO:0000313" key="5">
    <source>
        <dbReference type="Proteomes" id="UP000559256"/>
    </source>
</evidence>
<dbReference type="Proteomes" id="UP000559256">
    <property type="component" value="Unassembled WGS sequence"/>
</dbReference>
<dbReference type="EMBL" id="JAACJM010000075">
    <property type="protein sequence ID" value="KAF5350344.1"/>
    <property type="molecule type" value="Genomic_DNA"/>
</dbReference>
<organism evidence="4 5">
    <name type="scientific">Tetrapyrgos nigripes</name>
    <dbReference type="NCBI Taxonomy" id="182062"/>
    <lineage>
        <taxon>Eukaryota</taxon>
        <taxon>Fungi</taxon>
        <taxon>Dikarya</taxon>
        <taxon>Basidiomycota</taxon>
        <taxon>Agaricomycotina</taxon>
        <taxon>Agaricomycetes</taxon>
        <taxon>Agaricomycetidae</taxon>
        <taxon>Agaricales</taxon>
        <taxon>Marasmiineae</taxon>
        <taxon>Marasmiaceae</taxon>
        <taxon>Tetrapyrgos</taxon>
    </lineage>
</organism>
<protein>
    <recommendedName>
        <fullName evidence="3">C2H2-type domain-containing protein</fullName>
    </recommendedName>
</protein>
<sequence>MSHIFTLDDLARCKVSLDFVNAEHPPSVVWQPRVQTVSLPVSSRSLSIRVNESFVNGRPSVTLFLIHDPDSVVEAEESPSSQKINISGSAQTVLSQLTPAPEIMERSTSTDSLTSPNSTSASVCSASPESDLHFNYSPPAFQHEPWGTEPRLGKDLEHTAAPAAFNFPQSQRLDGDNPMISSLMNLDIFFGPGSGSSTAESSLIGSPNNFSSHLPSFGECSSSDGWSDVSSPEAGVSPSPVGTGTEESGVPNHRRVRGGGKMTRLSHNACARTHPSDCNCGAVHSRTAPKNSKKRIQCSLCTETFSRRHDMMRHEATQHGKVQDWTCERCRRFFSSEAMLGVHKCPGLR</sequence>
<feature type="compositionally biased region" description="Low complexity" evidence="2">
    <location>
        <begin position="222"/>
        <end position="231"/>
    </location>
</feature>
<evidence type="ECO:0000259" key="3">
    <source>
        <dbReference type="PROSITE" id="PS50157"/>
    </source>
</evidence>